<dbReference type="CDD" id="cd00384">
    <property type="entry name" value="ALAD_PBGS"/>
    <property type="match status" value="1"/>
</dbReference>
<dbReference type="PROSITE" id="PS00169">
    <property type="entry name" value="D_ALA_DEHYDRATASE"/>
    <property type="match status" value="1"/>
</dbReference>
<evidence type="ECO:0000313" key="11">
    <source>
        <dbReference type="EMBL" id="GAN33798.1"/>
    </source>
</evidence>
<comment type="pathway">
    <text evidence="1">Porphyrin-containing compound metabolism; protoporphyrin-IX biosynthesis; coproporphyrinogen-III from 5-aminolevulinate: step 1/4.</text>
</comment>
<dbReference type="NCBIfam" id="NF006762">
    <property type="entry name" value="PRK09283.1"/>
    <property type="match status" value="1"/>
</dbReference>
<dbReference type="SUPFAM" id="SSF51569">
    <property type="entry name" value="Aldolase"/>
    <property type="match status" value="1"/>
</dbReference>
<dbReference type="InterPro" id="IPR001731">
    <property type="entry name" value="ALAD"/>
</dbReference>
<evidence type="ECO:0000256" key="4">
    <source>
        <dbReference type="ARBA" id="ARBA00020771"/>
    </source>
</evidence>
<keyword evidence="12" id="KW-1185">Reference proteome</keyword>
<keyword evidence="6 9" id="KW-0456">Lyase</keyword>
<evidence type="ECO:0000256" key="6">
    <source>
        <dbReference type="ARBA" id="ARBA00023239"/>
    </source>
</evidence>
<evidence type="ECO:0000256" key="8">
    <source>
        <dbReference type="ARBA" id="ARBA00047651"/>
    </source>
</evidence>
<evidence type="ECO:0000313" key="12">
    <source>
        <dbReference type="Proteomes" id="UP000032309"/>
    </source>
</evidence>
<comment type="subunit">
    <text evidence="9">Homooctamer.</text>
</comment>
<reference evidence="12" key="1">
    <citation type="journal article" date="2015" name="Genome Announc.">
        <title>Draft Genome Sequence of an Anaerobic Ammonium-Oxidizing Bacterium, "Candidatus Brocadia sinica".</title>
        <authorList>
            <person name="Oshiki M."/>
            <person name="Shinyako-Hata K."/>
            <person name="Satoh H."/>
            <person name="Okabe S."/>
        </authorList>
    </citation>
    <scope>NUCLEOTIDE SEQUENCE [LARGE SCALE GENOMIC DNA]</scope>
    <source>
        <strain evidence="12">JPN1</strain>
    </source>
</reference>
<comment type="caution">
    <text evidence="11">The sequence shown here is derived from an EMBL/GenBank/DDBJ whole genome shotgun (WGS) entry which is preliminary data.</text>
</comment>
<comment type="similarity">
    <text evidence="2 10">Belongs to the ALAD family.</text>
</comment>
<dbReference type="RefSeq" id="WP_052563879.1">
    <property type="nucleotide sequence ID" value="NZ_BAFN01000001.1"/>
</dbReference>
<evidence type="ECO:0000256" key="9">
    <source>
        <dbReference type="RuleBase" id="RU000515"/>
    </source>
</evidence>
<dbReference type="Pfam" id="PF00490">
    <property type="entry name" value="ALAD"/>
    <property type="match status" value="1"/>
</dbReference>
<gene>
    <name evidence="11" type="ORF">BROSI_A2332</name>
</gene>
<sequence length="330" mass="36742">MGFPKQRLRRLRQNENIRRLVRETHLSVDDLIMPLFVRPGKGIKQPIPSMPGNYQMSIDKIIEEVKELEGLGIPGIILFGIPDKKDEMGSDAYADEGIIQQAIIAIKKVAKNILVITDVCMCEYTDHGHCGFVRRDDKTGQFDVDNDMTLELLAKESVSHAKAGADIVAPSDMMDGRVGVIRDALDEEGFNHVPIMAYSAKYASGFYGPFREAAESTPGFGDRTSYQMDTHNAIEALREVSLDIEEGADIVMVKPALAYLDIIRIIKDNFDYPVAAYNVSGEFSVVKAAAEKGWIDEKRVALEILTGIKRAGADMILTYWAKDAARWLKK</sequence>
<evidence type="ECO:0000256" key="2">
    <source>
        <dbReference type="ARBA" id="ARBA00008055"/>
    </source>
</evidence>
<dbReference type="EMBL" id="BAFN01000001">
    <property type="protein sequence ID" value="GAN33798.1"/>
    <property type="molecule type" value="Genomic_DNA"/>
</dbReference>
<evidence type="ECO:0000256" key="7">
    <source>
        <dbReference type="ARBA" id="ARBA00023244"/>
    </source>
</evidence>
<keyword evidence="7 9" id="KW-0627">Porphyrin biosynthesis</keyword>
<dbReference type="Proteomes" id="UP000032309">
    <property type="component" value="Unassembled WGS sequence"/>
</dbReference>
<dbReference type="InterPro" id="IPR013785">
    <property type="entry name" value="Aldolase_TIM"/>
</dbReference>
<dbReference type="Gene3D" id="3.20.20.70">
    <property type="entry name" value="Aldolase class I"/>
    <property type="match status" value="1"/>
</dbReference>
<accession>A0ABQ0JYM2</accession>
<dbReference type="PANTHER" id="PTHR11458">
    <property type="entry name" value="DELTA-AMINOLEVULINIC ACID DEHYDRATASE"/>
    <property type="match status" value="1"/>
</dbReference>
<dbReference type="EC" id="4.2.1.24" evidence="3 9"/>
<dbReference type="PRINTS" id="PR00144">
    <property type="entry name" value="DALDHYDRTASE"/>
</dbReference>
<dbReference type="PIRSF" id="PIRSF001415">
    <property type="entry name" value="Porphbilin_synth"/>
    <property type="match status" value="1"/>
</dbReference>
<evidence type="ECO:0000256" key="10">
    <source>
        <dbReference type="RuleBase" id="RU004161"/>
    </source>
</evidence>
<evidence type="ECO:0000256" key="1">
    <source>
        <dbReference type="ARBA" id="ARBA00004694"/>
    </source>
</evidence>
<name>A0ABQ0JYM2_9BACT</name>
<protein>
    <recommendedName>
        <fullName evidence="4 9">Delta-aminolevulinic acid dehydratase</fullName>
        <ecNumber evidence="3 9">4.2.1.24</ecNumber>
    </recommendedName>
</protein>
<keyword evidence="5" id="KW-0350">Heme biosynthesis</keyword>
<evidence type="ECO:0000256" key="5">
    <source>
        <dbReference type="ARBA" id="ARBA00023133"/>
    </source>
</evidence>
<proteinExistence type="inferred from homology"/>
<comment type="catalytic activity">
    <reaction evidence="8 9">
        <text>2 5-aminolevulinate = porphobilinogen + 2 H2O + H(+)</text>
        <dbReference type="Rhea" id="RHEA:24064"/>
        <dbReference type="ChEBI" id="CHEBI:15377"/>
        <dbReference type="ChEBI" id="CHEBI:15378"/>
        <dbReference type="ChEBI" id="CHEBI:58126"/>
        <dbReference type="ChEBI" id="CHEBI:356416"/>
        <dbReference type="EC" id="4.2.1.24"/>
    </reaction>
</comment>
<organism evidence="11 12">
    <name type="scientific">Candidatus Brocadia sinica JPN1</name>
    <dbReference type="NCBI Taxonomy" id="1197129"/>
    <lineage>
        <taxon>Bacteria</taxon>
        <taxon>Pseudomonadati</taxon>
        <taxon>Planctomycetota</taxon>
        <taxon>Candidatus Brocadiia</taxon>
        <taxon>Candidatus Brocadiales</taxon>
        <taxon>Candidatus Brocadiaceae</taxon>
        <taxon>Candidatus Brocadia</taxon>
    </lineage>
</organism>
<evidence type="ECO:0000256" key="3">
    <source>
        <dbReference type="ARBA" id="ARBA00012053"/>
    </source>
</evidence>
<dbReference type="SMART" id="SM01004">
    <property type="entry name" value="ALAD"/>
    <property type="match status" value="1"/>
</dbReference>
<dbReference type="InterPro" id="IPR030656">
    <property type="entry name" value="ALAD_AS"/>
</dbReference>
<dbReference type="PANTHER" id="PTHR11458:SF0">
    <property type="entry name" value="DELTA-AMINOLEVULINIC ACID DEHYDRATASE"/>
    <property type="match status" value="1"/>
</dbReference>